<keyword evidence="5" id="KW-0539">Nucleus</keyword>
<dbReference type="InterPro" id="IPR007219">
    <property type="entry name" value="XnlR_reg_dom"/>
</dbReference>
<evidence type="ECO:0000256" key="5">
    <source>
        <dbReference type="ARBA" id="ARBA00023242"/>
    </source>
</evidence>
<dbReference type="CDD" id="cd12148">
    <property type="entry name" value="fungal_TF_MHR"/>
    <property type="match status" value="1"/>
</dbReference>
<dbReference type="InterPro" id="IPR001138">
    <property type="entry name" value="Zn2Cys6_DnaBD"/>
</dbReference>
<dbReference type="GO" id="GO:0006351">
    <property type="term" value="P:DNA-templated transcription"/>
    <property type="evidence" value="ECO:0007669"/>
    <property type="project" value="InterPro"/>
</dbReference>
<dbReference type="Proteomes" id="UP000654913">
    <property type="component" value="Chromosome 6"/>
</dbReference>
<keyword evidence="9" id="KW-1185">Reference proteome</keyword>
<dbReference type="InterPro" id="IPR051127">
    <property type="entry name" value="Fungal_SecMet_Regulators"/>
</dbReference>
<dbReference type="GO" id="GO:0000435">
    <property type="term" value="P:positive regulation of transcription from RNA polymerase II promoter by galactose"/>
    <property type="evidence" value="ECO:0007669"/>
    <property type="project" value="TreeGrafter"/>
</dbReference>
<evidence type="ECO:0000256" key="1">
    <source>
        <dbReference type="ARBA" id="ARBA00022723"/>
    </source>
</evidence>
<keyword evidence="1" id="KW-0479">Metal-binding</keyword>
<evidence type="ECO:0000259" key="7">
    <source>
        <dbReference type="PROSITE" id="PS50048"/>
    </source>
</evidence>
<dbReference type="GO" id="GO:0005634">
    <property type="term" value="C:nucleus"/>
    <property type="evidence" value="ECO:0007669"/>
    <property type="project" value="TreeGrafter"/>
</dbReference>
<dbReference type="SUPFAM" id="SSF57701">
    <property type="entry name" value="Zn2/Cys6 DNA-binding domain"/>
    <property type="match status" value="1"/>
</dbReference>
<dbReference type="PANTHER" id="PTHR47424:SF3">
    <property type="entry name" value="REGULATORY PROTEIN GAL4"/>
    <property type="match status" value="1"/>
</dbReference>
<dbReference type="PROSITE" id="PS50048">
    <property type="entry name" value="ZN2_CY6_FUNGAL_2"/>
    <property type="match status" value="1"/>
</dbReference>
<dbReference type="GO" id="GO:0008270">
    <property type="term" value="F:zinc ion binding"/>
    <property type="evidence" value="ECO:0007669"/>
    <property type="project" value="InterPro"/>
</dbReference>
<dbReference type="EMBL" id="AP024448">
    <property type="protein sequence ID" value="BCS28201.1"/>
    <property type="molecule type" value="Genomic_DNA"/>
</dbReference>
<proteinExistence type="predicted"/>
<dbReference type="InterPro" id="IPR036864">
    <property type="entry name" value="Zn2-C6_fun-type_DNA-bd_sf"/>
</dbReference>
<dbReference type="KEGG" id="apuu:APUU_61249S"/>
<dbReference type="GO" id="GO:0000978">
    <property type="term" value="F:RNA polymerase II cis-regulatory region sequence-specific DNA binding"/>
    <property type="evidence" value="ECO:0007669"/>
    <property type="project" value="TreeGrafter"/>
</dbReference>
<dbReference type="GeneID" id="64978198"/>
<sequence length="437" mass="47854">MLSEASRGDRKRRRIAIACNECRDRKRKCDGAKPVCGTCAKRGSTAPCIWEEGRNAKGWCHSYVQSLRSRIQHLEQGQAIDENDDASRLEEMTTSHSGRAVPSTPSPRQHIPQEDAESGPRLHELPGEAPQMRDMLSGNVVRASGTTSSRASGNATGSVFVDRHSIMGNHEAGDEAGIDAMGVFGSIGDREGQRSDFYGPSSTLRFLSHARRAMSQSTSTAGAERSQQRNELLGLFQDEGVSVAGSSHPSSLEAPKPSFSFSGHHLSIPPRSQADALLDGYWTYFHSLYPVLHRPSFMEKYMTLWAASSAQTPPQGLEAQPRKGYYAALDEKLFHCLLNLAFALGTQFGTAVVEGDRRELGLIFFKRAKALIDFDILARGDIFLVQMLILMGHYLQSTDMASACWNMVGLAIRVAQGMLFKGNVKPAGNRDAQTSMD</sequence>
<protein>
    <recommendedName>
        <fullName evidence="7">Zn(2)-C6 fungal-type domain-containing protein</fullName>
    </recommendedName>
</protein>
<evidence type="ECO:0000256" key="4">
    <source>
        <dbReference type="ARBA" id="ARBA00023163"/>
    </source>
</evidence>
<evidence type="ECO:0000256" key="3">
    <source>
        <dbReference type="ARBA" id="ARBA00023125"/>
    </source>
</evidence>
<evidence type="ECO:0000256" key="6">
    <source>
        <dbReference type="SAM" id="MobiDB-lite"/>
    </source>
</evidence>
<keyword evidence="3" id="KW-0238">DNA-binding</keyword>
<dbReference type="SMART" id="SM00066">
    <property type="entry name" value="GAL4"/>
    <property type="match status" value="1"/>
</dbReference>
<organism evidence="8 9">
    <name type="scientific">Aspergillus puulaauensis</name>
    <dbReference type="NCBI Taxonomy" id="1220207"/>
    <lineage>
        <taxon>Eukaryota</taxon>
        <taxon>Fungi</taxon>
        <taxon>Dikarya</taxon>
        <taxon>Ascomycota</taxon>
        <taxon>Pezizomycotina</taxon>
        <taxon>Eurotiomycetes</taxon>
        <taxon>Eurotiomycetidae</taxon>
        <taxon>Eurotiales</taxon>
        <taxon>Aspergillaceae</taxon>
        <taxon>Aspergillus</taxon>
    </lineage>
</organism>
<gene>
    <name evidence="8" type="ORF">APUU_61249S</name>
</gene>
<name>A0A7R7XUX3_9EURO</name>
<evidence type="ECO:0000313" key="9">
    <source>
        <dbReference type="Proteomes" id="UP000654913"/>
    </source>
</evidence>
<feature type="domain" description="Zn(2)-C6 fungal-type" evidence="7">
    <location>
        <begin position="18"/>
        <end position="50"/>
    </location>
</feature>
<dbReference type="RefSeq" id="XP_041560387.1">
    <property type="nucleotide sequence ID" value="XM_041694571.1"/>
</dbReference>
<dbReference type="AlphaFoldDB" id="A0A7R7XUX3"/>
<keyword evidence="4" id="KW-0804">Transcription</keyword>
<accession>A0A7R7XUX3</accession>
<dbReference type="CDD" id="cd00067">
    <property type="entry name" value="GAL4"/>
    <property type="match status" value="1"/>
</dbReference>
<reference evidence="8" key="2">
    <citation type="submission" date="2021-02" db="EMBL/GenBank/DDBJ databases">
        <title>Aspergillus puulaauensis MK2 genome sequence.</title>
        <authorList>
            <person name="Futagami T."/>
            <person name="Mori K."/>
            <person name="Kadooka C."/>
            <person name="Tanaka T."/>
        </authorList>
    </citation>
    <scope>NUCLEOTIDE SEQUENCE</scope>
    <source>
        <strain evidence="8">MK2</strain>
    </source>
</reference>
<dbReference type="Pfam" id="PF00172">
    <property type="entry name" value="Zn_clus"/>
    <property type="match status" value="1"/>
</dbReference>
<dbReference type="PANTHER" id="PTHR47424">
    <property type="entry name" value="REGULATORY PROTEIN GAL4"/>
    <property type="match status" value="1"/>
</dbReference>
<feature type="region of interest" description="Disordered" evidence="6">
    <location>
        <begin position="89"/>
        <end position="133"/>
    </location>
</feature>
<evidence type="ECO:0000256" key="2">
    <source>
        <dbReference type="ARBA" id="ARBA00023015"/>
    </source>
</evidence>
<dbReference type="Gene3D" id="4.10.240.10">
    <property type="entry name" value="Zn(2)-C6 fungal-type DNA-binding domain"/>
    <property type="match status" value="1"/>
</dbReference>
<dbReference type="GO" id="GO:0000981">
    <property type="term" value="F:DNA-binding transcription factor activity, RNA polymerase II-specific"/>
    <property type="evidence" value="ECO:0007669"/>
    <property type="project" value="InterPro"/>
</dbReference>
<dbReference type="PROSITE" id="PS00463">
    <property type="entry name" value="ZN2_CY6_FUNGAL_1"/>
    <property type="match status" value="1"/>
</dbReference>
<evidence type="ECO:0000313" key="8">
    <source>
        <dbReference type="EMBL" id="BCS28201.1"/>
    </source>
</evidence>
<dbReference type="Pfam" id="PF04082">
    <property type="entry name" value="Fungal_trans"/>
    <property type="match status" value="1"/>
</dbReference>
<reference evidence="8" key="1">
    <citation type="submission" date="2021-01" db="EMBL/GenBank/DDBJ databases">
        <authorList>
            <consortium name="Aspergillus puulaauensis MK2 genome sequencing consortium"/>
            <person name="Kazuki M."/>
            <person name="Futagami T."/>
        </authorList>
    </citation>
    <scope>NUCLEOTIDE SEQUENCE</scope>
    <source>
        <strain evidence="8">MK2</strain>
    </source>
</reference>
<keyword evidence="2" id="KW-0805">Transcription regulation</keyword>
<dbReference type="OrthoDB" id="424974at2759"/>